<dbReference type="EMBL" id="JABBGC010000001">
    <property type="protein sequence ID" value="NML38579.1"/>
    <property type="molecule type" value="Genomic_DNA"/>
</dbReference>
<keyword evidence="1" id="KW-0472">Membrane</keyword>
<evidence type="ECO:0000313" key="2">
    <source>
        <dbReference type="EMBL" id="NML38579.1"/>
    </source>
</evidence>
<gene>
    <name evidence="2" type="ORF">HHL17_15330</name>
</gene>
<keyword evidence="1" id="KW-0812">Transmembrane</keyword>
<dbReference type="AlphaFoldDB" id="A0A848GMH8"/>
<feature type="transmembrane region" description="Helical" evidence="1">
    <location>
        <begin position="125"/>
        <end position="144"/>
    </location>
</feature>
<proteinExistence type="predicted"/>
<name>A0A848GMH8_9BACT</name>
<reference evidence="2 3" key="1">
    <citation type="submission" date="2020-04" db="EMBL/GenBank/DDBJ databases">
        <title>Chitinophaga sp. G-6-1-13 sp. nov., isolated from soil.</title>
        <authorList>
            <person name="Dahal R.H."/>
            <person name="Chaudhary D.K."/>
        </authorList>
    </citation>
    <scope>NUCLEOTIDE SEQUENCE [LARGE SCALE GENOMIC DNA]</scope>
    <source>
        <strain evidence="2 3">G-6-1-13</strain>
    </source>
</reference>
<accession>A0A848GMH8</accession>
<feature type="transmembrane region" description="Helical" evidence="1">
    <location>
        <begin position="55"/>
        <end position="75"/>
    </location>
</feature>
<feature type="transmembrane region" description="Helical" evidence="1">
    <location>
        <begin position="29"/>
        <end position="49"/>
    </location>
</feature>
<dbReference type="Proteomes" id="UP000583266">
    <property type="component" value="Unassembled WGS sequence"/>
</dbReference>
<dbReference type="RefSeq" id="WP_169225563.1">
    <property type="nucleotide sequence ID" value="NZ_JABBGC010000001.1"/>
</dbReference>
<evidence type="ECO:0000256" key="1">
    <source>
        <dbReference type="SAM" id="Phobius"/>
    </source>
</evidence>
<comment type="caution">
    <text evidence="2">The sequence shown here is derived from an EMBL/GenBank/DDBJ whole genome shotgun (WGS) entry which is preliminary data.</text>
</comment>
<keyword evidence="1" id="KW-1133">Transmembrane helix</keyword>
<keyword evidence="3" id="KW-1185">Reference proteome</keyword>
<feature type="transmembrane region" description="Helical" evidence="1">
    <location>
        <begin position="95"/>
        <end position="113"/>
    </location>
</feature>
<evidence type="ECO:0000313" key="3">
    <source>
        <dbReference type="Proteomes" id="UP000583266"/>
    </source>
</evidence>
<sequence>MKNQEQRDTRKPWLISDPSLPPILNEARWAVFSLNGINGLIWIIAAICFPTGFKWFFWLGVCSVFVAFYVFKKYVEHIRIMPPRRGENETRQPNIFYLLGINMVIIFMASQYMGEHAVLLVSNALFTFLTVALFGGLMTALFIYINKDIRRNYMDYAVFILFFFMGGLGIATALSHMF</sequence>
<protein>
    <submittedName>
        <fullName evidence="2">Uncharacterized protein</fullName>
    </submittedName>
</protein>
<feature type="transmembrane region" description="Helical" evidence="1">
    <location>
        <begin position="156"/>
        <end position="177"/>
    </location>
</feature>
<organism evidence="2 3">
    <name type="scientific">Chitinophaga fulva</name>
    <dbReference type="NCBI Taxonomy" id="2728842"/>
    <lineage>
        <taxon>Bacteria</taxon>
        <taxon>Pseudomonadati</taxon>
        <taxon>Bacteroidota</taxon>
        <taxon>Chitinophagia</taxon>
        <taxon>Chitinophagales</taxon>
        <taxon>Chitinophagaceae</taxon>
        <taxon>Chitinophaga</taxon>
    </lineage>
</organism>